<dbReference type="Gene3D" id="6.10.140.420">
    <property type="match status" value="1"/>
</dbReference>
<dbReference type="AlphaFoldDB" id="A0AAV2I6N5"/>
<feature type="compositionally biased region" description="Basic residues" evidence="1">
    <location>
        <begin position="190"/>
        <end position="199"/>
    </location>
</feature>
<dbReference type="InterPro" id="IPR047489">
    <property type="entry name" value="SRRM3_cwf21"/>
</dbReference>
<dbReference type="Proteomes" id="UP001497497">
    <property type="component" value="Unassembled WGS sequence"/>
</dbReference>
<feature type="compositionally biased region" description="Basic residues" evidence="1">
    <location>
        <begin position="346"/>
        <end position="356"/>
    </location>
</feature>
<evidence type="ECO:0000313" key="3">
    <source>
        <dbReference type="EMBL" id="CAL1541187.1"/>
    </source>
</evidence>
<feature type="region of interest" description="Disordered" evidence="1">
    <location>
        <begin position="145"/>
        <end position="520"/>
    </location>
</feature>
<feature type="compositionally biased region" description="Basic and acidic residues" evidence="1">
    <location>
        <begin position="152"/>
        <end position="162"/>
    </location>
</feature>
<feature type="compositionally biased region" description="Polar residues" evidence="1">
    <location>
        <begin position="310"/>
        <end position="320"/>
    </location>
</feature>
<evidence type="ECO:0000256" key="1">
    <source>
        <dbReference type="SAM" id="MobiDB-lite"/>
    </source>
</evidence>
<dbReference type="GO" id="GO:0003729">
    <property type="term" value="F:mRNA binding"/>
    <property type="evidence" value="ECO:0007669"/>
    <property type="project" value="TreeGrafter"/>
</dbReference>
<comment type="caution">
    <text evidence="3">The sequence shown here is derived from an EMBL/GenBank/DDBJ whole genome shotgun (WGS) entry which is preliminary data.</text>
</comment>
<feature type="compositionally biased region" description="Basic and acidic residues" evidence="1">
    <location>
        <begin position="416"/>
        <end position="426"/>
    </location>
</feature>
<dbReference type="EMBL" id="CAXITT010000419">
    <property type="protein sequence ID" value="CAL1541187.1"/>
    <property type="molecule type" value="Genomic_DNA"/>
</dbReference>
<name>A0AAV2I6N5_LYMST</name>
<feature type="compositionally biased region" description="Basic residues" evidence="1">
    <location>
        <begin position="364"/>
        <end position="374"/>
    </location>
</feature>
<evidence type="ECO:0000313" key="4">
    <source>
        <dbReference type="Proteomes" id="UP001497497"/>
    </source>
</evidence>
<feature type="compositionally biased region" description="Basic residues" evidence="1">
    <location>
        <begin position="474"/>
        <end position="489"/>
    </location>
</feature>
<dbReference type="InterPro" id="IPR013170">
    <property type="entry name" value="mRNA_splic_Cwf21_dom"/>
</dbReference>
<feature type="compositionally biased region" description="Basic residues" evidence="1">
    <location>
        <begin position="429"/>
        <end position="438"/>
    </location>
</feature>
<reference evidence="3 4" key="1">
    <citation type="submission" date="2024-04" db="EMBL/GenBank/DDBJ databases">
        <authorList>
            <consortium name="Genoscope - CEA"/>
            <person name="William W."/>
        </authorList>
    </citation>
    <scope>NUCLEOTIDE SEQUENCE [LARGE SCALE GENOMIC DNA]</scope>
</reference>
<accession>A0AAV2I6N5</accession>
<dbReference type="Pfam" id="PF08312">
    <property type="entry name" value="cwf21"/>
    <property type="match status" value="1"/>
</dbReference>
<feature type="compositionally biased region" description="Basic and acidic residues" evidence="1">
    <location>
        <begin position="257"/>
        <end position="278"/>
    </location>
</feature>
<dbReference type="InterPro" id="IPR052109">
    <property type="entry name" value="SRRM_Domain-Containing"/>
</dbReference>
<keyword evidence="4" id="KW-1185">Reference proteome</keyword>
<proteinExistence type="predicted"/>
<sequence>MYNGIGLQTPRGSGTNGYVQRNLAFVKGKKDKVDYKTEEEINKLDQSLNKQPNKEILDHERKRKVELKCMEMQELMEEQGYSEKEVRDKVNMFRKMLMAKEGVSESTAVDRDEHGRPIARETHQLAEANQEKNARLKEAFGLTDYVDGSAFDPDRKAKEEAAKAAAAAQKKYSLVQSSEEDEGKEEASIPHKKKKKRSRHDSTSPDRSKEKRRKSRKHSKRDRSHSKKSKKSKHRSKRRSSGKRKHRRHHSTSSSDSDSHDDSGESDTVDLKDKDEMSAVKTNGLTLSPLQSLVVQRKESTPPILPPPQTCQIINKSSPPKTMVSPKVDTGSNMKYPNEGGTLSRAKSRSASRSRSRSNSYHSHSYRRSTRRSSSKSSSSRSRSRTHSPTFSLRRHSHSKSHSRSRSRSRSPSSGSDHRGGHRDSRSPSIRRRHGSPSHLDKRRITSARKRPVPYYRPSPSPSQSDSDNSFSLRRSRSKSHTSRSRFRSLSRSPSLDLHYRRRKQPQRNQNPTEYHPPQQHYFHQPLHQHVAHSTPASSVPPFASQYPATCLISQ</sequence>
<feature type="compositionally biased region" description="Basic and acidic residues" evidence="1">
    <location>
        <begin position="200"/>
        <end position="209"/>
    </location>
</feature>
<feature type="domain" description="CWF21" evidence="2">
    <location>
        <begin position="57"/>
        <end position="102"/>
    </location>
</feature>
<protein>
    <recommendedName>
        <fullName evidence="2">CWF21 domain-containing protein</fullName>
    </recommendedName>
</protein>
<feature type="compositionally biased region" description="Low complexity" evidence="1">
    <location>
        <begin position="462"/>
        <end position="473"/>
    </location>
</feature>
<feature type="compositionally biased region" description="Polar residues" evidence="1">
    <location>
        <begin position="280"/>
        <end position="294"/>
    </location>
</feature>
<organism evidence="3 4">
    <name type="scientific">Lymnaea stagnalis</name>
    <name type="common">Great pond snail</name>
    <name type="synonym">Helix stagnalis</name>
    <dbReference type="NCBI Taxonomy" id="6523"/>
    <lineage>
        <taxon>Eukaryota</taxon>
        <taxon>Metazoa</taxon>
        <taxon>Spiralia</taxon>
        <taxon>Lophotrochozoa</taxon>
        <taxon>Mollusca</taxon>
        <taxon>Gastropoda</taxon>
        <taxon>Heterobranchia</taxon>
        <taxon>Euthyneura</taxon>
        <taxon>Panpulmonata</taxon>
        <taxon>Hygrophila</taxon>
        <taxon>Lymnaeoidea</taxon>
        <taxon>Lymnaeidae</taxon>
        <taxon>Lymnaea</taxon>
    </lineage>
</organism>
<evidence type="ECO:0000259" key="2">
    <source>
        <dbReference type="SMART" id="SM01115"/>
    </source>
</evidence>
<dbReference type="CDD" id="cd21376">
    <property type="entry name" value="cwf21_SRRM3"/>
    <property type="match status" value="1"/>
</dbReference>
<dbReference type="GO" id="GO:0005634">
    <property type="term" value="C:nucleus"/>
    <property type="evidence" value="ECO:0007669"/>
    <property type="project" value="UniProtKB-ARBA"/>
</dbReference>
<dbReference type="SMART" id="SM01115">
    <property type="entry name" value="cwf21"/>
    <property type="match status" value="1"/>
</dbReference>
<feature type="compositionally biased region" description="Basic residues" evidence="1">
    <location>
        <begin position="393"/>
        <end position="409"/>
    </location>
</feature>
<dbReference type="PANTHER" id="PTHR34755:SF3">
    <property type="entry name" value="SERINE_ARGININE REPETITIVE MATRIX PROTEIN 2"/>
    <property type="match status" value="1"/>
</dbReference>
<feature type="compositionally biased region" description="Basic residues" evidence="1">
    <location>
        <begin position="210"/>
        <end position="251"/>
    </location>
</feature>
<dbReference type="PANTHER" id="PTHR34755">
    <property type="entry name" value="SERINE/ARGININE REPETITIVE MATRIX PROTEIN 3-RELATED"/>
    <property type="match status" value="1"/>
</dbReference>
<gene>
    <name evidence="3" type="ORF">GSLYS_00014829001</name>
</gene>